<proteinExistence type="predicted"/>
<accession>A0ABD4A7M2</accession>
<dbReference type="Proteomes" id="UP000032076">
    <property type="component" value="Unassembled WGS sequence"/>
</dbReference>
<sequence length="46" mass="5208">MEGKQTLPKNLPYLILPHNGQLIVFISFNYKNNRANATTISLTYAV</sequence>
<protein>
    <submittedName>
        <fullName evidence="1">Uncharacterized protein</fullName>
    </submittedName>
</protein>
<evidence type="ECO:0000313" key="2">
    <source>
        <dbReference type="Proteomes" id="UP000032076"/>
    </source>
</evidence>
<dbReference type="EMBL" id="JXLU01000100">
    <property type="protein sequence ID" value="KIO72187.1"/>
    <property type="molecule type" value="Genomic_DNA"/>
</dbReference>
<organism evidence="1 2">
    <name type="scientific">Caldibacillus thermoamylovorans</name>
    <dbReference type="NCBI Taxonomy" id="35841"/>
    <lineage>
        <taxon>Bacteria</taxon>
        <taxon>Bacillati</taxon>
        <taxon>Bacillota</taxon>
        <taxon>Bacilli</taxon>
        <taxon>Bacillales</taxon>
        <taxon>Bacillaceae</taxon>
        <taxon>Caldibacillus</taxon>
    </lineage>
</organism>
<reference evidence="1 2" key="1">
    <citation type="submission" date="2015-01" db="EMBL/GenBank/DDBJ databases">
        <title>Draft Genome Sequences of Four Bacillus thermoamylovorans Strains, Isolated From Food Products.</title>
        <authorList>
            <person name="Krawcyk A.O."/>
            <person name="Berendsen E.M."/>
            <person name="Eijlander R.T."/>
            <person name="de Jong A."/>
            <person name="Wells-Bennik M."/>
            <person name="Kuipers O.P."/>
        </authorList>
    </citation>
    <scope>NUCLEOTIDE SEQUENCE [LARGE SCALE GENOMIC DNA]</scope>
    <source>
        <strain evidence="1 2">B4167</strain>
    </source>
</reference>
<dbReference type="AlphaFoldDB" id="A0ABD4A7M2"/>
<gene>
    <name evidence="1" type="ORF">B4167_0544</name>
</gene>
<name>A0ABD4A7M2_9BACI</name>
<comment type="caution">
    <text evidence="1">The sequence shown here is derived from an EMBL/GenBank/DDBJ whole genome shotgun (WGS) entry which is preliminary data.</text>
</comment>
<evidence type="ECO:0000313" key="1">
    <source>
        <dbReference type="EMBL" id="KIO72187.1"/>
    </source>
</evidence>